<protein>
    <submittedName>
        <fullName evidence="1">Uncharacterized protein</fullName>
    </submittedName>
</protein>
<accession>A0ACC0KJF2</accession>
<dbReference type="EMBL" id="CM046117">
    <property type="protein sequence ID" value="KAI8436639.1"/>
    <property type="molecule type" value="Genomic_DNA"/>
</dbReference>
<keyword evidence="2" id="KW-1185">Reference proteome</keyword>
<proteinExistence type="predicted"/>
<evidence type="ECO:0000313" key="2">
    <source>
        <dbReference type="Proteomes" id="UP001064048"/>
    </source>
</evidence>
<organism evidence="1 2">
    <name type="scientific">Choristoneura fumiferana</name>
    <name type="common">Spruce budworm moth</name>
    <name type="synonym">Archips fumiferana</name>
    <dbReference type="NCBI Taxonomy" id="7141"/>
    <lineage>
        <taxon>Eukaryota</taxon>
        <taxon>Metazoa</taxon>
        <taxon>Ecdysozoa</taxon>
        <taxon>Arthropoda</taxon>
        <taxon>Hexapoda</taxon>
        <taxon>Insecta</taxon>
        <taxon>Pterygota</taxon>
        <taxon>Neoptera</taxon>
        <taxon>Endopterygota</taxon>
        <taxon>Lepidoptera</taxon>
        <taxon>Glossata</taxon>
        <taxon>Ditrysia</taxon>
        <taxon>Tortricoidea</taxon>
        <taxon>Tortricidae</taxon>
        <taxon>Tortricinae</taxon>
        <taxon>Choristoneura</taxon>
    </lineage>
</organism>
<comment type="caution">
    <text evidence="1">The sequence shown here is derived from an EMBL/GenBank/DDBJ whole genome shotgun (WGS) entry which is preliminary data.</text>
</comment>
<reference evidence="1 2" key="1">
    <citation type="journal article" date="2022" name="Genome Biol. Evol.">
        <title>The Spruce Budworm Genome: Reconstructing the Evolutionary History of Antifreeze Proteins.</title>
        <authorList>
            <person name="Beliveau C."/>
            <person name="Gagne P."/>
            <person name="Picq S."/>
            <person name="Vernygora O."/>
            <person name="Keeling C.I."/>
            <person name="Pinkney K."/>
            <person name="Doucet D."/>
            <person name="Wen F."/>
            <person name="Johnston J.S."/>
            <person name="Maaroufi H."/>
            <person name="Boyle B."/>
            <person name="Laroche J."/>
            <person name="Dewar K."/>
            <person name="Juretic N."/>
            <person name="Blackburn G."/>
            <person name="Nisole A."/>
            <person name="Brunet B."/>
            <person name="Brandao M."/>
            <person name="Lumley L."/>
            <person name="Duan J."/>
            <person name="Quan G."/>
            <person name="Lucarotti C.J."/>
            <person name="Roe A.D."/>
            <person name="Sperling F.A.H."/>
            <person name="Levesque R.C."/>
            <person name="Cusson M."/>
        </authorList>
    </citation>
    <scope>NUCLEOTIDE SEQUENCE [LARGE SCALE GENOMIC DNA]</scope>
    <source>
        <strain evidence="1">Glfc:IPQL:Cfum</strain>
    </source>
</reference>
<evidence type="ECO:0000313" key="1">
    <source>
        <dbReference type="EMBL" id="KAI8436639.1"/>
    </source>
</evidence>
<dbReference type="Proteomes" id="UP001064048">
    <property type="component" value="Chromosome 17"/>
</dbReference>
<gene>
    <name evidence="1" type="ORF">MSG28_010137</name>
</gene>
<name>A0ACC0KJF2_CHOFU</name>
<sequence>MNSLASSGLITMDEASCIESTEAGRLMSIFYLDVETMKNIMKIDGTENLERLLWLICESHELFDMHLRMDERRCLNLLNRNKAAATIRFPMKGKISTRQMKMNCIIQAILGCLHIPEPALNQEAMKVMKIASRVCTCLVRYVSRPELVTQQPQCFSAVLNSIVLGKCINAHLWENSPYVSKQLKGIGPTFSTLLASAGITNFMLLEESHPRDLERIMNKGPPAGNVLRKQVSLLPKYQLTVTPIDTKKITVELLLLNHDHLAENIDQLTAGVYEERKRKPNSEIDITQCKEKKKRENTLTEKLKALKENFGRTSKELKSDIDKSAETSSKLLNDLINTHGHINSGQKLHTIKDSIVEHPIVDLTNDFIHETLQDIVVIEDDYDYIDDTEIDNILNSIESEISKNDHTSNKILLTPATKNLNQNLAVPQNSKTETEIKNINTVTKDFKEPACRAGFIRDSTKRKNINIKSNFSIIDSIQKKAKYDDIEISQSNECGFSETIKCQVRNFLQRANASNLTSPGIHNSFSRIDNMELPAVHVKRNKSTEKSANSQNIEQNSNTGLNKEETKLEIKIPLNKFIYQDNGNHELQPKIDDIELPPVHIKRVSVAEMSIKMPYIGIGQYNSEADNDINETVNGNDVETQEVKPVQEQENNEHNNIHFDEPNSSVNKHIEILQNVDEAIPDNQIVIMEKKVIPFQTSVSYENKVEQSDNTTYKHLIPYQRQLEGGREESTKNSTIPEGQISLQSRRLIYHKPIIISNFPLVDKDETTEKIFESKRKQVEIKKRPLLSYQFDTEDVILPLNDSNVLGNRPDPKLAENKMEKLKVPLNASLIPHLYEQINIENVNNDANAFSTALDLPDPLKHVTRPYPFKIYKNTADNMVKWHSPPYTTSFNPCIQNLNLVTACSDDNKETQVNKYSYTSTNFDVCTKNNADHQIRITRKLMVDVDITESVTREKINIKKMNSQDENLDVQNARRDKVKANLPNRKVENHVQSLDEINTDVELIESNNTLKCDEKVKAQFENEKLFLPKRTADDHLRSIDETNTTVELVKSNNPLKYVEKVKSQSENEQYFLPKRKVDDRVQSLGETNTINVELFESNNSLKYDEKHVDIVYDKDDKLKHCTANNSVSSILQKYSKILIKPGTNSTPTISRININGTSTARTKTNQFTPNVAKSRRPFRIRDIHTMDMPTETTIEVSRSATNKLLKPNLECLKQTMIKDNEDQPPVMEIETQHNFNISGQDSQVNEQSPIKSPISVLSLELDPIENIKDDNMFNPKALLQYFSVDSKLSDKEIIDPPLEFCDASAYSPTIPTQHVTDNLYEYDCDMLQHSTWEDENNLDNNNSDFNDTFNSSQKKVETWTLIRDDENAYTSQPISSVPWVISQRAGSSQASSVFSSNRTRLGHYKFVRKKPLRPR</sequence>